<evidence type="ECO:0000256" key="5">
    <source>
        <dbReference type="ARBA" id="ARBA00022553"/>
    </source>
</evidence>
<dbReference type="PANTHER" id="PTHR45453:SF1">
    <property type="entry name" value="PHOSPHATE REGULON SENSOR PROTEIN PHOR"/>
    <property type="match status" value="1"/>
</dbReference>
<keyword evidence="11 14" id="KW-1133">Transmembrane helix</keyword>
<dbReference type="EMBL" id="JBHSGK010000005">
    <property type="protein sequence ID" value="MFC4736245.1"/>
    <property type="molecule type" value="Genomic_DNA"/>
</dbReference>
<evidence type="ECO:0000256" key="12">
    <source>
        <dbReference type="ARBA" id="ARBA00023012"/>
    </source>
</evidence>
<dbReference type="PROSITE" id="PS50112">
    <property type="entry name" value="PAS"/>
    <property type="match status" value="1"/>
</dbReference>
<dbReference type="Proteomes" id="UP001595896">
    <property type="component" value="Unassembled WGS sequence"/>
</dbReference>
<keyword evidence="8" id="KW-0547">Nucleotide-binding</keyword>
<dbReference type="PROSITE" id="PS50109">
    <property type="entry name" value="HIS_KIN"/>
    <property type="match status" value="1"/>
</dbReference>
<comment type="catalytic activity">
    <reaction evidence="1">
        <text>ATP + protein L-histidine = ADP + protein N-phospho-L-histidine.</text>
        <dbReference type="EC" id="2.7.13.3"/>
    </reaction>
</comment>
<evidence type="ECO:0000256" key="14">
    <source>
        <dbReference type="SAM" id="Phobius"/>
    </source>
</evidence>
<evidence type="ECO:0000256" key="2">
    <source>
        <dbReference type="ARBA" id="ARBA00004651"/>
    </source>
</evidence>
<evidence type="ECO:0000256" key="9">
    <source>
        <dbReference type="ARBA" id="ARBA00022777"/>
    </source>
</evidence>
<dbReference type="InterPro" id="IPR049814">
    <property type="entry name" value="Resp_reg_WalK"/>
</dbReference>
<dbReference type="Pfam" id="PF23846">
    <property type="entry name" value="Cache_WalK"/>
    <property type="match status" value="1"/>
</dbReference>
<dbReference type="PROSITE" id="PS50885">
    <property type="entry name" value="HAMP"/>
    <property type="match status" value="1"/>
</dbReference>
<dbReference type="CDD" id="cd06225">
    <property type="entry name" value="HAMP"/>
    <property type="match status" value="1"/>
</dbReference>
<sequence length="608" mass="68179">MKKIRFYKSIHVKIVVIYMLLILIAMQVIGVYFTQQLEGQLESNFRDTLNERAGLLAYNVEQELTAEEEEEDQSLEARVSALLRSDVFNMETADVEVIDQNSIVVASTNPAQSVTGQRAQELSVKQALLGIEDTEGEIMLNSLNNHRTLVMALPVTSDADEVVGAVYIRASMESMYDQINDISQILYAGTFIALGLTAALGIFLSRTITRPIVDMKEQAVVMGQGDFSRYVNVYGDDEIGQLAETFNDLTDKLQEAHATTEGERRKLASVLMHMTDGVIATDRNGNVILVNRRAEEIFGKRQEELAGKDVTSVLGLDKFMTLNDLYRFQDPLLLDFDAQEEEMIIEANFSTIEKDNGAENGLIAVLHDVTEQERVEEERREFVANVSHELRTPLTSMKSYLEALQDGAINDPDIAPQFLEVTSNETDRMIRLVNDLLQLSKMDSKDYSVSVAEIDAPQLVNHVIDRFEMTTKNQDIQFKRRIPEEEITVQGDRDKLMQLMDNIVSNAVKYSPEGGTINVSLKQEQERLVVSVKDEGVGIPRENIPHVFDRFYRVDKARSRNLGGTGLGLAIAKEIAMAHGGNIWVSSEWGKGTTFSFSLPYAQEVVTQ</sequence>
<dbReference type="SMART" id="SM00388">
    <property type="entry name" value="HisKA"/>
    <property type="match status" value="1"/>
</dbReference>
<dbReference type="SUPFAM" id="SSF55874">
    <property type="entry name" value="ATPase domain of HSP90 chaperone/DNA topoisomerase II/histidine kinase"/>
    <property type="match status" value="1"/>
</dbReference>
<dbReference type="EC" id="2.7.13.3" evidence="3"/>
<evidence type="ECO:0000256" key="7">
    <source>
        <dbReference type="ARBA" id="ARBA00022692"/>
    </source>
</evidence>
<protein>
    <recommendedName>
        <fullName evidence="3">histidine kinase</fullName>
        <ecNumber evidence="3">2.7.13.3</ecNumber>
    </recommendedName>
</protein>
<dbReference type="Pfam" id="PF00672">
    <property type="entry name" value="HAMP"/>
    <property type="match status" value="1"/>
</dbReference>
<name>A0ABV9NW02_9BACI</name>
<dbReference type="Gene3D" id="3.30.565.10">
    <property type="entry name" value="Histidine kinase-like ATPase, C-terminal domain"/>
    <property type="match status" value="1"/>
</dbReference>
<accession>A0ABV9NW02</accession>
<dbReference type="InterPro" id="IPR029151">
    <property type="entry name" value="Sensor-like_sf"/>
</dbReference>
<dbReference type="InterPro" id="IPR013767">
    <property type="entry name" value="PAS_fold"/>
</dbReference>
<dbReference type="InterPro" id="IPR036890">
    <property type="entry name" value="HATPase_C_sf"/>
</dbReference>
<dbReference type="SMART" id="SM00091">
    <property type="entry name" value="PAS"/>
    <property type="match status" value="1"/>
</dbReference>
<evidence type="ECO:0000256" key="8">
    <source>
        <dbReference type="ARBA" id="ARBA00022741"/>
    </source>
</evidence>
<dbReference type="InterPro" id="IPR004358">
    <property type="entry name" value="Sig_transdc_His_kin-like_C"/>
</dbReference>
<organism evidence="18 19">
    <name type="scientific">Bacillus daqingensis</name>
    <dbReference type="NCBI Taxonomy" id="872396"/>
    <lineage>
        <taxon>Bacteria</taxon>
        <taxon>Bacillati</taxon>
        <taxon>Bacillota</taxon>
        <taxon>Bacilli</taxon>
        <taxon>Bacillales</taxon>
        <taxon>Bacillaceae</taxon>
        <taxon>Bacillus</taxon>
    </lineage>
</organism>
<evidence type="ECO:0000256" key="3">
    <source>
        <dbReference type="ARBA" id="ARBA00012438"/>
    </source>
</evidence>
<dbReference type="CDD" id="cd00082">
    <property type="entry name" value="HisKA"/>
    <property type="match status" value="1"/>
</dbReference>
<keyword evidence="4" id="KW-1003">Cell membrane</keyword>
<dbReference type="NCBIfam" id="NF033092">
    <property type="entry name" value="HK_WalK"/>
    <property type="match status" value="1"/>
</dbReference>
<dbReference type="Pfam" id="PF00512">
    <property type="entry name" value="HisKA"/>
    <property type="match status" value="1"/>
</dbReference>
<dbReference type="InterPro" id="IPR003660">
    <property type="entry name" value="HAMP_dom"/>
</dbReference>
<dbReference type="InterPro" id="IPR005467">
    <property type="entry name" value="His_kinase_dom"/>
</dbReference>
<dbReference type="SMART" id="SM00387">
    <property type="entry name" value="HATPase_c"/>
    <property type="match status" value="1"/>
</dbReference>
<evidence type="ECO:0000256" key="4">
    <source>
        <dbReference type="ARBA" id="ARBA00022475"/>
    </source>
</evidence>
<dbReference type="NCBIfam" id="TIGR00229">
    <property type="entry name" value="sensory_box"/>
    <property type="match status" value="1"/>
</dbReference>
<dbReference type="Pfam" id="PF00989">
    <property type="entry name" value="PAS"/>
    <property type="match status" value="1"/>
</dbReference>
<evidence type="ECO:0000259" key="16">
    <source>
        <dbReference type="PROSITE" id="PS50112"/>
    </source>
</evidence>
<dbReference type="SUPFAM" id="SSF47384">
    <property type="entry name" value="Homodimeric domain of signal transducing histidine kinase"/>
    <property type="match status" value="1"/>
</dbReference>
<feature type="transmembrane region" description="Helical" evidence="14">
    <location>
        <begin position="12"/>
        <end position="33"/>
    </location>
</feature>
<evidence type="ECO:0000256" key="1">
    <source>
        <dbReference type="ARBA" id="ARBA00000085"/>
    </source>
</evidence>
<keyword evidence="6 18" id="KW-0808">Transferase</keyword>
<evidence type="ECO:0000259" key="17">
    <source>
        <dbReference type="PROSITE" id="PS50885"/>
    </source>
</evidence>
<keyword evidence="19" id="KW-1185">Reference proteome</keyword>
<evidence type="ECO:0000256" key="13">
    <source>
        <dbReference type="ARBA" id="ARBA00023136"/>
    </source>
</evidence>
<evidence type="ECO:0000313" key="19">
    <source>
        <dbReference type="Proteomes" id="UP001595896"/>
    </source>
</evidence>
<dbReference type="PANTHER" id="PTHR45453">
    <property type="entry name" value="PHOSPHATE REGULON SENSOR PROTEIN PHOR"/>
    <property type="match status" value="1"/>
</dbReference>
<keyword evidence="13 14" id="KW-0472">Membrane</keyword>
<comment type="subcellular location">
    <subcellularLocation>
        <location evidence="2">Cell membrane</location>
        <topology evidence="2">Multi-pass membrane protein</topology>
    </subcellularLocation>
</comment>
<dbReference type="SMART" id="SM00304">
    <property type="entry name" value="HAMP"/>
    <property type="match status" value="1"/>
</dbReference>
<dbReference type="CDD" id="cd00130">
    <property type="entry name" value="PAS"/>
    <property type="match status" value="1"/>
</dbReference>
<feature type="domain" description="PAS" evidence="16">
    <location>
        <begin position="263"/>
        <end position="308"/>
    </location>
</feature>
<dbReference type="InterPro" id="IPR003661">
    <property type="entry name" value="HisK_dim/P_dom"/>
</dbReference>
<keyword evidence="7 14" id="KW-0812">Transmembrane</keyword>
<keyword evidence="9 18" id="KW-0418">Kinase</keyword>
<dbReference type="Gene3D" id="3.30.450.20">
    <property type="entry name" value="PAS domain"/>
    <property type="match status" value="2"/>
</dbReference>
<gene>
    <name evidence="18" type="primary">walK</name>
    <name evidence="18" type="ORF">ACFO4L_06570</name>
</gene>
<dbReference type="Gene3D" id="1.10.8.500">
    <property type="entry name" value="HAMP domain in histidine kinase"/>
    <property type="match status" value="1"/>
</dbReference>
<dbReference type="InterPro" id="IPR035965">
    <property type="entry name" value="PAS-like_dom_sf"/>
</dbReference>
<reference evidence="19" key="1">
    <citation type="journal article" date="2019" name="Int. J. Syst. Evol. Microbiol.">
        <title>The Global Catalogue of Microorganisms (GCM) 10K type strain sequencing project: providing services to taxonomists for standard genome sequencing and annotation.</title>
        <authorList>
            <consortium name="The Broad Institute Genomics Platform"/>
            <consortium name="The Broad Institute Genome Sequencing Center for Infectious Disease"/>
            <person name="Wu L."/>
            <person name="Ma J."/>
        </authorList>
    </citation>
    <scope>NUCLEOTIDE SEQUENCE [LARGE SCALE GENOMIC DNA]</scope>
    <source>
        <strain evidence="19">JCM 12165</strain>
    </source>
</reference>
<feature type="domain" description="HAMP" evidence="17">
    <location>
        <begin position="206"/>
        <end position="258"/>
    </location>
</feature>
<dbReference type="InterPro" id="IPR003594">
    <property type="entry name" value="HATPase_dom"/>
</dbReference>
<dbReference type="SUPFAM" id="SSF55785">
    <property type="entry name" value="PYP-like sensor domain (PAS domain)"/>
    <property type="match status" value="1"/>
</dbReference>
<dbReference type="SUPFAM" id="SSF158472">
    <property type="entry name" value="HAMP domain-like"/>
    <property type="match status" value="1"/>
</dbReference>
<evidence type="ECO:0000313" key="18">
    <source>
        <dbReference type="EMBL" id="MFC4736245.1"/>
    </source>
</evidence>
<evidence type="ECO:0000256" key="6">
    <source>
        <dbReference type="ARBA" id="ARBA00022679"/>
    </source>
</evidence>
<dbReference type="SUPFAM" id="SSF103190">
    <property type="entry name" value="Sensory domain-like"/>
    <property type="match status" value="1"/>
</dbReference>
<dbReference type="InterPro" id="IPR000014">
    <property type="entry name" value="PAS"/>
</dbReference>
<keyword evidence="12" id="KW-0902">Two-component regulatory system</keyword>
<keyword evidence="5" id="KW-0597">Phosphoprotein</keyword>
<dbReference type="InterPro" id="IPR050351">
    <property type="entry name" value="BphY/WalK/GraS-like"/>
</dbReference>
<dbReference type="InterPro" id="IPR036097">
    <property type="entry name" value="HisK_dim/P_sf"/>
</dbReference>
<dbReference type="RefSeq" id="WP_377909156.1">
    <property type="nucleotide sequence ID" value="NZ_JBHSGK010000005.1"/>
</dbReference>
<feature type="domain" description="Histidine kinase" evidence="15">
    <location>
        <begin position="385"/>
        <end position="603"/>
    </location>
</feature>
<dbReference type="CDD" id="cd00075">
    <property type="entry name" value="HATPase"/>
    <property type="match status" value="1"/>
</dbReference>
<evidence type="ECO:0000259" key="15">
    <source>
        <dbReference type="PROSITE" id="PS50109"/>
    </source>
</evidence>
<comment type="caution">
    <text evidence="18">The sequence shown here is derived from an EMBL/GenBank/DDBJ whole genome shotgun (WGS) entry which is preliminary data.</text>
</comment>
<dbReference type="InterPro" id="IPR057640">
    <property type="entry name" value="Cache_WalK"/>
</dbReference>
<dbReference type="Gene3D" id="1.10.287.130">
    <property type="match status" value="1"/>
</dbReference>
<evidence type="ECO:0000256" key="10">
    <source>
        <dbReference type="ARBA" id="ARBA00022840"/>
    </source>
</evidence>
<evidence type="ECO:0000256" key="11">
    <source>
        <dbReference type="ARBA" id="ARBA00022989"/>
    </source>
</evidence>
<dbReference type="PRINTS" id="PR00344">
    <property type="entry name" value="BCTRLSENSOR"/>
</dbReference>
<dbReference type="GO" id="GO:0004673">
    <property type="term" value="F:protein histidine kinase activity"/>
    <property type="evidence" value="ECO:0007669"/>
    <property type="project" value="UniProtKB-EC"/>
</dbReference>
<dbReference type="Pfam" id="PF02518">
    <property type="entry name" value="HATPase_c"/>
    <property type="match status" value="1"/>
</dbReference>
<keyword evidence="10" id="KW-0067">ATP-binding</keyword>
<proteinExistence type="predicted"/>